<evidence type="ECO:0000313" key="2">
    <source>
        <dbReference type="EMBL" id="QKX53577.1"/>
    </source>
</evidence>
<dbReference type="GeneID" id="55988169"/>
<evidence type="ECO:0000313" key="3">
    <source>
        <dbReference type="Proteomes" id="UP000509510"/>
    </source>
</evidence>
<reference evidence="3" key="1">
    <citation type="submission" date="2020-06" db="EMBL/GenBank/DDBJ databases">
        <title>A chromosome-scale genome assembly of Talaromyces rugulosus W13939.</title>
        <authorList>
            <person name="Wang B."/>
            <person name="Guo L."/>
            <person name="Ye K."/>
            <person name="Wang L."/>
        </authorList>
    </citation>
    <scope>NUCLEOTIDE SEQUENCE [LARGE SCALE GENOMIC DNA]</scope>
    <source>
        <strain evidence="3">W13939</strain>
    </source>
</reference>
<dbReference type="EMBL" id="CP055898">
    <property type="protein sequence ID" value="QKX53577.1"/>
    <property type="molecule type" value="Genomic_DNA"/>
</dbReference>
<dbReference type="AlphaFoldDB" id="A0A7H8QHW9"/>
<evidence type="ECO:0000256" key="1">
    <source>
        <dbReference type="SAM" id="MobiDB-lite"/>
    </source>
</evidence>
<proteinExistence type="predicted"/>
<name>A0A7H8QHW9_TALRU</name>
<dbReference type="PANTHER" id="PTHR36167">
    <property type="entry name" value="C2H2 FINGER DOMAIN TRANSCRIPTION FACTOR (EUROFUNG)-RELATED"/>
    <property type="match status" value="1"/>
</dbReference>
<dbReference type="RefSeq" id="XP_035339756.1">
    <property type="nucleotide sequence ID" value="XM_035483863.1"/>
</dbReference>
<dbReference type="GO" id="GO:0006355">
    <property type="term" value="P:regulation of DNA-templated transcription"/>
    <property type="evidence" value="ECO:0007669"/>
    <property type="project" value="InterPro"/>
</dbReference>
<dbReference type="PANTHER" id="PTHR36167:SF4">
    <property type="entry name" value="FUNGAL N-TERMINAL DOMAIN-CONTAINING PROTEIN"/>
    <property type="match status" value="1"/>
</dbReference>
<evidence type="ECO:0008006" key="4">
    <source>
        <dbReference type="Google" id="ProtNLM"/>
    </source>
</evidence>
<accession>A0A7H8QHW9</accession>
<dbReference type="KEGG" id="trg:TRUGW13939_00656"/>
<dbReference type="OrthoDB" id="5431013at2759"/>
<organism evidence="2 3">
    <name type="scientific">Talaromyces rugulosus</name>
    <name type="common">Penicillium rugulosum</name>
    <dbReference type="NCBI Taxonomy" id="121627"/>
    <lineage>
        <taxon>Eukaryota</taxon>
        <taxon>Fungi</taxon>
        <taxon>Dikarya</taxon>
        <taxon>Ascomycota</taxon>
        <taxon>Pezizomycotina</taxon>
        <taxon>Eurotiomycetes</taxon>
        <taxon>Eurotiomycetidae</taxon>
        <taxon>Eurotiales</taxon>
        <taxon>Trichocomaceae</taxon>
        <taxon>Talaromyces</taxon>
        <taxon>Talaromyces sect. Islandici</taxon>
    </lineage>
</organism>
<keyword evidence="3" id="KW-1185">Reference proteome</keyword>
<dbReference type="Proteomes" id="UP000509510">
    <property type="component" value="Chromosome I"/>
</dbReference>
<sequence length="516" mass="57696">MSGLEVLGVAASIIQIADLGARVSIKLSTFHRKVKQANDNIQNLSTDVALTCTVLKQLGDNLQQDEDVQLCSPDAFSVAKDIMGECDKVFRQIESAMEDDIISASPSASTSAVTHHVRKAARKLHFVFLEPQLSVLQSNLDRLKSTMLLMLNVIIYAGQVRRKEAEVNQQEQKEIIEILVDEQRIKTKRYQQLTKAIEFVDPGESTRAASPYTPQDNAPFGVLAVQDNTENPDESIPEELAKYANLIKSLLTSVDEIKFALDSARYQRIKKGVLTIHDKELPPFQHQHGDSTCNKLFDGPLFERHESVEDKENRLLAVKNDVDSLRRHPNLETVRVHDEYIVRIQQGSESVVVRAESRARARPTMLRRAKDAVTYPFRKAGQSLSRLANRPKHKNVVASLSAGIHANSHHLEPSATGQAPGWEVSDRPIFELDAGQVPQRVDLPQPESWVEPSVVQSPITGDDNLPENDLAKENKKSKQDSVPVQEGVQEWEQEAVQEGVQDLILKWTTLDMSEIA</sequence>
<dbReference type="InterPro" id="IPR039327">
    <property type="entry name" value="CON7-like"/>
</dbReference>
<feature type="compositionally biased region" description="Basic and acidic residues" evidence="1">
    <location>
        <begin position="469"/>
        <end position="479"/>
    </location>
</feature>
<feature type="region of interest" description="Disordered" evidence="1">
    <location>
        <begin position="445"/>
        <end position="487"/>
    </location>
</feature>
<gene>
    <name evidence="2" type="ORF">TRUGW13939_00656</name>
</gene>
<protein>
    <recommendedName>
        <fullName evidence="4">Fungal N-terminal domain-containing protein</fullName>
    </recommendedName>
</protein>